<dbReference type="HOGENOM" id="CLU_1928903_0_0_1"/>
<evidence type="ECO:0000313" key="4">
    <source>
        <dbReference type="Proteomes" id="UP000001881"/>
    </source>
</evidence>
<name>F7VRZ8_SORMK</name>
<comment type="caution">
    <text evidence="3">The sequence shown here is derived from an EMBL/GenBank/DDBJ whole genome shotgun (WGS) entry which is preliminary data.</text>
</comment>
<dbReference type="InParanoid" id="F7VRZ8"/>
<keyword evidence="2" id="KW-0472">Membrane</keyword>
<reference evidence="3 4" key="1">
    <citation type="journal article" date="2010" name="PLoS Genet.">
        <title>De novo assembly of a 40 Mb eukaryotic genome from short sequence reads: Sordaria macrospora, a model organism for fungal morphogenesis.</title>
        <authorList>
            <person name="Nowrousian M."/>
            <person name="Stajich J."/>
            <person name="Chu M."/>
            <person name="Engh I."/>
            <person name="Espagne E."/>
            <person name="Halliday K."/>
            <person name="Kamerewerd J."/>
            <person name="Kempken F."/>
            <person name="Knab B."/>
            <person name="Kuo H.C."/>
            <person name="Osiewacz H.D."/>
            <person name="Poeggeler S."/>
            <person name="Read N."/>
            <person name="Seiler S."/>
            <person name="Smith K."/>
            <person name="Zickler D."/>
            <person name="Kueck U."/>
            <person name="Freitag M."/>
        </authorList>
    </citation>
    <scope>NUCLEOTIDE SEQUENCE [LARGE SCALE GENOMIC DNA]</scope>
    <source>
        <strain evidence="4">ATCC MYA-333 / DSM 997 / K(L3346) / K-hell</strain>
        <tissue evidence="3">Mycelium</tissue>
    </source>
</reference>
<sequence>MIQKMSRLLTRLPNRARLLPVVPRRIMATELGTSKSPQNGQKGFVSIGSQTQGDSPSNQAPTEVCLFPVSTSGRYLPSSTPFCRRFEKSSYVLAALLLLTIMGMVCADVEILCKTSPARSFRRKARASRMA</sequence>
<keyword evidence="2" id="KW-0812">Transmembrane</keyword>
<dbReference type="VEuPathDB" id="FungiDB:SMAC_01832"/>
<feature type="region of interest" description="Disordered" evidence="1">
    <location>
        <begin position="30"/>
        <end position="60"/>
    </location>
</feature>
<keyword evidence="4" id="KW-1185">Reference proteome</keyword>
<proteinExistence type="predicted"/>
<dbReference type="Proteomes" id="UP000001881">
    <property type="component" value="Unassembled WGS sequence"/>
</dbReference>
<gene>
    <name evidence="3" type="ORF">SMAC_01832</name>
</gene>
<dbReference type="EMBL" id="CABT02000005">
    <property type="protein sequence ID" value="CCC08284.1"/>
    <property type="molecule type" value="Genomic_DNA"/>
</dbReference>
<evidence type="ECO:0000256" key="2">
    <source>
        <dbReference type="SAM" id="Phobius"/>
    </source>
</evidence>
<feature type="compositionally biased region" description="Polar residues" evidence="1">
    <location>
        <begin position="31"/>
        <end position="60"/>
    </location>
</feature>
<organism evidence="3 4">
    <name type="scientific">Sordaria macrospora (strain ATCC MYA-333 / DSM 997 / K(L3346) / K-hell)</name>
    <dbReference type="NCBI Taxonomy" id="771870"/>
    <lineage>
        <taxon>Eukaryota</taxon>
        <taxon>Fungi</taxon>
        <taxon>Dikarya</taxon>
        <taxon>Ascomycota</taxon>
        <taxon>Pezizomycotina</taxon>
        <taxon>Sordariomycetes</taxon>
        <taxon>Sordariomycetidae</taxon>
        <taxon>Sordariales</taxon>
        <taxon>Sordariaceae</taxon>
        <taxon>Sordaria</taxon>
    </lineage>
</organism>
<feature type="transmembrane region" description="Helical" evidence="2">
    <location>
        <begin position="91"/>
        <end position="113"/>
    </location>
</feature>
<dbReference type="OrthoDB" id="4578910at2759"/>
<dbReference type="eggNOG" id="ENOG502R2PJ">
    <property type="taxonomic scope" value="Eukaryota"/>
</dbReference>
<protein>
    <submittedName>
        <fullName evidence="3">WGS project CABT00000000 data, contig 2.5</fullName>
    </submittedName>
</protein>
<accession>F7VRZ8</accession>
<keyword evidence="2" id="KW-1133">Transmembrane helix</keyword>
<dbReference type="AlphaFoldDB" id="F7VRZ8"/>
<evidence type="ECO:0000256" key="1">
    <source>
        <dbReference type="SAM" id="MobiDB-lite"/>
    </source>
</evidence>
<evidence type="ECO:0000313" key="3">
    <source>
        <dbReference type="EMBL" id="CCC08284.1"/>
    </source>
</evidence>